<protein>
    <submittedName>
        <fullName evidence="1">Uncharacterized protein</fullName>
    </submittedName>
</protein>
<comment type="caution">
    <text evidence="1">The sequence shown here is derived from an EMBL/GenBank/DDBJ whole genome shotgun (WGS) entry which is preliminary data.</text>
</comment>
<accession>A0A4C1SH58</accession>
<name>A0A4C1SH58_EUMVA</name>
<dbReference type="Proteomes" id="UP000299102">
    <property type="component" value="Unassembled WGS sequence"/>
</dbReference>
<evidence type="ECO:0000313" key="2">
    <source>
        <dbReference type="Proteomes" id="UP000299102"/>
    </source>
</evidence>
<sequence length="95" mass="10211">MGSFVESPKLPFAAAPSRKGRNRIFDGGVKRVMEEDESGSAKLSHTGRITTVQAVTPHVHFVRVGELLARVHPLPVNKIVVRRTSPEAAARAAAS</sequence>
<keyword evidence="2" id="KW-1185">Reference proteome</keyword>
<proteinExistence type="predicted"/>
<reference evidence="1 2" key="1">
    <citation type="journal article" date="2019" name="Commun. Biol.">
        <title>The bagworm genome reveals a unique fibroin gene that provides high tensile strength.</title>
        <authorList>
            <person name="Kono N."/>
            <person name="Nakamura H."/>
            <person name="Ohtoshi R."/>
            <person name="Tomita M."/>
            <person name="Numata K."/>
            <person name="Arakawa K."/>
        </authorList>
    </citation>
    <scope>NUCLEOTIDE SEQUENCE [LARGE SCALE GENOMIC DNA]</scope>
</reference>
<organism evidence="1 2">
    <name type="scientific">Eumeta variegata</name>
    <name type="common">Bagworm moth</name>
    <name type="synonym">Eumeta japonica</name>
    <dbReference type="NCBI Taxonomy" id="151549"/>
    <lineage>
        <taxon>Eukaryota</taxon>
        <taxon>Metazoa</taxon>
        <taxon>Ecdysozoa</taxon>
        <taxon>Arthropoda</taxon>
        <taxon>Hexapoda</taxon>
        <taxon>Insecta</taxon>
        <taxon>Pterygota</taxon>
        <taxon>Neoptera</taxon>
        <taxon>Endopterygota</taxon>
        <taxon>Lepidoptera</taxon>
        <taxon>Glossata</taxon>
        <taxon>Ditrysia</taxon>
        <taxon>Tineoidea</taxon>
        <taxon>Psychidae</taxon>
        <taxon>Oiketicinae</taxon>
        <taxon>Eumeta</taxon>
    </lineage>
</organism>
<gene>
    <name evidence="1" type="ORF">EVAR_72819_1</name>
</gene>
<dbReference type="EMBL" id="BGZK01003441">
    <property type="protein sequence ID" value="GBP01345.1"/>
    <property type="molecule type" value="Genomic_DNA"/>
</dbReference>
<dbReference type="AlphaFoldDB" id="A0A4C1SH58"/>
<evidence type="ECO:0000313" key="1">
    <source>
        <dbReference type="EMBL" id="GBP01345.1"/>
    </source>
</evidence>